<comment type="caution">
    <text evidence="4">The sequence shown here is derived from an EMBL/GenBank/DDBJ whole genome shotgun (WGS) entry which is preliminary data.</text>
</comment>
<evidence type="ECO:0000313" key="5">
    <source>
        <dbReference type="Proteomes" id="UP000003704"/>
    </source>
</evidence>
<dbReference type="SMART" id="SM00448">
    <property type="entry name" value="REC"/>
    <property type="match status" value="1"/>
</dbReference>
<evidence type="ECO:0000313" key="4">
    <source>
        <dbReference type="EMBL" id="EIT68546.1"/>
    </source>
</evidence>
<dbReference type="Pfam" id="PF00072">
    <property type="entry name" value="Response_reg"/>
    <property type="match status" value="1"/>
</dbReference>
<dbReference type="Gene3D" id="3.40.50.2300">
    <property type="match status" value="1"/>
</dbReference>
<reference evidence="4 5" key="1">
    <citation type="journal article" date="2012" name="J. Bacteriol.">
        <title>Genome Sequence of n-Alkane-Degrading Hydrocarboniphaga effusa Strain AP103T (ATCC BAA-332T).</title>
        <authorList>
            <person name="Chang H.K."/>
            <person name="Zylstra G.J."/>
            <person name="Chae J.C."/>
        </authorList>
    </citation>
    <scope>NUCLEOTIDE SEQUENCE [LARGE SCALE GENOMIC DNA]</scope>
    <source>
        <strain evidence="4 5">AP103</strain>
    </source>
</reference>
<gene>
    <name evidence="4" type="ORF">WQQ_37410</name>
</gene>
<evidence type="ECO:0000256" key="2">
    <source>
        <dbReference type="PROSITE-ProRule" id="PRU00169"/>
    </source>
</evidence>
<name>I8HYL4_9GAMM</name>
<dbReference type="Proteomes" id="UP000003704">
    <property type="component" value="Unassembled WGS sequence"/>
</dbReference>
<accession>I8HYL4</accession>
<organism evidence="4 5">
    <name type="scientific">Hydrocarboniphaga effusa AP103</name>
    <dbReference type="NCBI Taxonomy" id="1172194"/>
    <lineage>
        <taxon>Bacteria</taxon>
        <taxon>Pseudomonadati</taxon>
        <taxon>Pseudomonadota</taxon>
        <taxon>Gammaproteobacteria</taxon>
        <taxon>Nevskiales</taxon>
        <taxon>Nevskiaceae</taxon>
        <taxon>Hydrocarboniphaga</taxon>
    </lineage>
</organism>
<protein>
    <submittedName>
        <fullName evidence="4">Response regulator receiver protein</fullName>
    </submittedName>
</protein>
<dbReference type="PANTHER" id="PTHR44591">
    <property type="entry name" value="STRESS RESPONSE REGULATOR PROTEIN 1"/>
    <property type="match status" value="1"/>
</dbReference>
<dbReference type="STRING" id="1172194.WQQ_37410"/>
<dbReference type="OrthoDB" id="9800897at2"/>
<evidence type="ECO:0000259" key="3">
    <source>
        <dbReference type="PROSITE" id="PS50110"/>
    </source>
</evidence>
<sequence>MARILVIEDNPASLHLMQYVLKAFQHQPLTATNGASGIEIAQRERPNLILCDINMPGTSGYEVLARLKNDPGTADLPVVAVTALAMVGDRDRILKAGFDGYLAKPVDPEAFVKDVEVFLGKA</sequence>
<feature type="domain" description="Response regulatory" evidence="3">
    <location>
        <begin position="3"/>
        <end position="119"/>
    </location>
</feature>
<dbReference type="PATRIC" id="fig|1172194.4.peg.3630"/>
<dbReference type="SUPFAM" id="SSF52172">
    <property type="entry name" value="CheY-like"/>
    <property type="match status" value="1"/>
</dbReference>
<dbReference type="EMBL" id="AKGD01000003">
    <property type="protein sequence ID" value="EIT68546.1"/>
    <property type="molecule type" value="Genomic_DNA"/>
</dbReference>
<dbReference type="RefSeq" id="WP_007186676.1">
    <property type="nucleotide sequence ID" value="NZ_AKGD01000003.1"/>
</dbReference>
<dbReference type="PROSITE" id="PS50110">
    <property type="entry name" value="RESPONSE_REGULATORY"/>
    <property type="match status" value="1"/>
</dbReference>
<dbReference type="InterPro" id="IPR050595">
    <property type="entry name" value="Bact_response_regulator"/>
</dbReference>
<dbReference type="PANTHER" id="PTHR44591:SF3">
    <property type="entry name" value="RESPONSE REGULATORY DOMAIN-CONTAINING PROTEIN"/>
    <property type="match status" value="1"/>
</dbReference>
<keyword evidence="5" id="KW-1185">Reference proteome</keyword>
<evidence type="ECO:0000256" key="1">
    <source>
        <dbReference type="ARBA" id="ARBA00022553"/>
    </source>
</evidence>
<dbReference type="InterPro" id="IPR001789">
    <property type="entry name" value="Sig_transdc_resp-reg_receiver"/>
</dbReference>
<dbReference type="InterPro" id="IPR011006">
    <property type="entry name" value="CheY-like_superfamily"/>
</dbReference>
<keyword evidence="1 2" id="KW-0597">Phosphoprotein</keyword>
<proteinExistence type="predicted"/>
<dbReference type="AlphaFoldDB" id="I8HYL4"/>
<dbReference type="GO" id="GO:0000160">
    <property type="term" value="P:phosphorelay signal transduction system"/>
    <property type="evidence" value="ECO:0007669"/>
    <property type="project" value="InterPro"/>
</dbReference>
<feature type="modified residue" description="4-aspartylphosphate" evidence="2">
    <location>
        <position position="52"/>
    </location>
</feature>